<accession>A0A084G953</accession>
<evidence type="ECO:0000313" key="2">
    <source>
        <dbReference type="Proteomes" id="UP000028545"/>
    </source>
</evidence>
<dbReference type="GeneID" id="27723108"/>
<dbReference type="HOGENOM" id="CLU_1120663_0_0_1"/>
<name>A0A084G953_PSEDA</name>
<dbReference type="VEuPathDB" id="FungiDB:SAPIO_CDS4036"/>
<dbReference type="RefSeq" id="XP_016643664.1">
    <property type="nucleotide sequence ID" value="XM_016786688.1"/>
</dbReference>
<sequence>MEDSDEFKEFVKMMGEVSDDDAESESGVIVDYDLGALGDALASHGGSGSGEAREVIRILHDAGIPSCVVGAHALRYYGAGRIGVAWEVGVPTEKLDEAIHLFKAEPQSKAYEPWPSHHIPQPWSLVHTFPHFHLKGVHFTFYLIPSWDYLMDCKESNFEKSSMGIPYPKLEILAQSLLDTQRWADLEDLIDGMNLSEEWGNEHLQLDRTYDIAYAEEKNKRIRASVKKTFLSSLLELNSTQRVEVIRD</sequence>
<reference evidence="1 2" key="1">
    <citation type="journal article" date="2014" name="Genome Announc.">
        <title>Draft genome sequence of the pathogenic fungus Scedosporium apiospermum.</title>
        <authorList>
            <person name="Vandeputte P."/>
            <person name="Ghamrawi S."/>
            <person name="Rechenmann M."/>
            <person name="Iltis A."/>
            <person name="Giraud S."/>
            <person name="Fleury M."/>
            <person name="Thornton C."/>
            <person name="Delhaes L."/>
            <person name="Meyer W."/>
            <person name="Papon N."/>
            <person name="Bouchara J.P."/>
        </authorList>
    </citation>
    <scope>NUCLEOTIDE SEQUENCE [LARGE SCALE GENOMIC DNA]</scope>
    <source>
        <strain evidence="1 2">IHEM 14462</strain>
    </source>
</reference>
<dbReference type="Proteomes" id="UP000028545">
    <property type="component" value="Unassembled WGS sequence"/>
</dbReference>
<proteinExistence type="predicted"/>
<dbReference type="AlphaFoldDB" id="A0A084G953"/>
<dbReference type="KEGG" id="sapo:SAPIO_CDS4036"/>
<evidence type="ECO:0000313" key="1">
    <source>
        <dbReference type="EMBL" id="KEZ43865.1"/>
    </source>
</evidence>
<gene>
    <name evidence="1" type="ORF">SAPIO_CDS4036</name>
</gene>
<dbReference type="EMBL" id="JOWA01000090">
    <property type="protein sequence ID" value="KEZ43865.1"/>
    <property type="molecule type" value="Genomic_DNA"/>
</dbReference>
<dbReference type="OrthoDB" id="3259529at2759"/>
<organism evidence="1 2">
    <name type="scientific">Pseudallescheria apiosperma</name>
    <name type="common">Scedosporium apiospermum</name>
    <dbReference type="NCBI Taxonomy" id="563466"/>
    <lineage>
        <taxon>Eukaryota</taxon>
        <taxon>Fungi</taxon>
        <taxon>Dikarya</taxon>
        <taxon>Ascomycota</taxon>
        <taxon>Pezizomycotina</taxon>
        <taxon>Sordariomycetes</taxon>
        <taxon>Hypocreomycetidae</taxon>
        <taxon>Microascales</taxon>
        <taxon>Microascaceae</taxon>
        <taxon>Scedosporium</taxon>
    </lineage>
</organism>
<keyword evidence="2" id="KW-1185">Reference proteome</keyword>
<comment type="caution">
    <text evidence="1">The sequence shown here is derived from an EMBL/GenBank/DDBJ whole genome shotgun (WGS) entry which is preliminary data.</text>
</comment>
<protein>
    <submittedName>
        <fullName evidence="1">Uncharacterized protein</fullName>
    </submittedName>
</protein>